<dbReference type="InterPro" id="IPR055302">
    <property type="entry name" value="F-box_dom-containing"/>
</dbReference>
<dbReference type="SMART" id="SM00256">
    <property type="entry name" value="FBOX"/>
    <property type="match status" value="1"/>
</dbReference>
<dbReference type="PROSITE" id="PS50181">
    <property type="entry name" value="FBOX"/>
    <property type="match status" value="1"/>
</dbReference>
<dbReference type="Proteomes" id="UP001054889">
    <property type="component" value="Unassembled WGS sequence"/>
</dbReference>
<reference evidence="2" key="1">
    <citation type="journal article" date="2018" name="DNA Res.">
        <title>Multiple hybrid de novo genome assembly of finger millet, an orphan allotetraploid crop.</title>
        <authorList>
            <person name="Hatakeyama M."/>
            <person name="Aluri S."/>
            <person name="Balachadran M.T."/>
            <person name="Sivarajan S.R."/>
            <person name="Patrignani A."/>
            <person name="Gruter S."/>
            <person name="Poveda L."/>
            <person name="Shimizu-Inatsugi R."/>
            <person name="Baeten J."/>
            <person name="Francoijs K.J."/>
            <person name="Nataraja K.N."/>
            <person name="Reddy Y.A.N."/>
            <person name="Phadnis S."/>
            <person name="Ravikumar R.L."/>
            <person name="Schlapbach R."/>
            <person name="Sreeman S.M."/>
            <person name="Shimizu K.K."/>
        </authorList>
    </citation>
    <scope>NUCLEOTIDE SEQUENCE</scope>
</reference>
<accession>A0AAV5DQN7</accession>
<dbReference type="InterPro" id="IPR001810">
    <property type="entry name" value="F-box_dom"/>
</dbReference>
<protein>
    <recommendedName>
        <fullName evidence="1">F-box domain-containing protein</fullName>
    </recommendedName>
</protein>
<sequence>MAAFVDRLSSLPDEILHHVLSHTQAKEAAASSVLSRRWRTLWLQAGVLNLDTRRFGTADDSYDAFVRGANAALAPFRGAGGPVLRRVTIFMGRSCRRNRYSYNNDSDDDDDRDDLVNAILADPATARLEELHVDYEDNMMFSNAGSTVRLAFLRCAATLRTLELSNCGVKACGGGLGFPRLSSLVLRNCVLPEGYLQDVVDAAPALSSLRLQDVRHEPVPTETEKEERKKRYCWERKCYLLRFGLRCPTLTELVLVACGTVRKKEAALSYSGIELDVPNLQSFSYRGRSVRLALTLPMPNLARVDIDDSGRSGYGRDRYRCSYSYGDDEDRGPKKLVPLSSMIESFRCWRYAQETIRI</sequence>
<dbReference type="InterPro" id="IPR036047">
    <property type="entry name" value="F-box-like_dom_sf"/>
</dbReference>
<dbReference type="PANTHER" id="PTHR32141">
    <property type="match status" value="1"/>
</dbReference>
<dbReference type="CDD" id="cd22160">
    <property type="entry name" value="F-box_AtFBL13-like"/>
    <property type="match status" value="1"/>
</dbReference>
<reference evidence="2" key="2">
    <citation type="submission" date="2021-12" db="EMBL/GenBank/DDBJ databases">
        <title>Resequencing data analysis of finger millet.</title>
        <authorList>
            <person name="Hatakeyama M."/>
            <person name="Aluri S."/>
            <person name="Balachadran M.T."/>
            <person name="Sivarajan S.R."/>
            <person name="Poveda L."/>
            <person name="Shimizu-Inatsugi R."/>
            <person name="Schlapbach R."/>
            <person name="Sreeman S.M."/>
            <person name="Shimizu K.K."/>
        </authorList>
    </citation>
    <scope>NUCLEOTIDE SEQUENCE</scope>
</reference>
<comment type="caution">
    <text evidence="2">The sequence shown here is derived from an EMBL/GenBank/DDBJ whole genome shotgun (WGS) entry which is preliminary data.</text>
</comment>
<dbReference type="EMBL" id="BQKI01000025">
    <property type="protein sequence ID" value="GJN12812.1"/>
    <property type="molecule type" value="Genomic_DNA"/>
</dbReference>
<evidence type="ECO:0000313" key="2">
    <source>
        <dbReference type="EMBL" id="GJN12812.1"/>
    </source>
</evidence>
<dbReference type="SUPFAM" id="SSF81383">
    <property type="entry name" value="F-box domain"/>
    <property type="match status" value="1"/>
</dbReference>
<organism evidence="2 3">
    <name type="scientific">Eleusine coracana subsp. coracana</name>
    <dbReference type="NCBI Taxonomy" id="191504"/>
    <lineage>
        <taxon>Eukaryota</taxon>
        <taxon>Viridiplantae</taxon>
        <taxon>Streptophyta</taxon>
        <taxon>Embryophyta</taxon>
        <taxon>Tracheophyta</taxon>
        <taxon>Spermatophyta</taxon>
        <taxon>Magnoliopsida</taxon>
        <taxon>Liliopsida</taxon>
        <taxon>Poales</taxon>
        <taxon>Poaceae</taxon>
        <taxon>PACMAD clade</taxon>
        <taxon>Chloridoideae</taxon>
        <taxon>Cynodonteae</taxon>
        <taxon>Eleusininae</taxon>
        <taxon>Eleusine</taxon>
    </lineage>
</organism>
<dbReference type="Pfam" id="PF00646">
    <property type="entry name" value="F-box"/>
    <property type="match status" value="1"/>
</dbReference>
<dbReference type="Gene3D" id="1.20.1280.50">
    <property type="match status" value="1"/>
</dbReference>
<keyword evidence="3" id="KW-1185">Reference proteome</keyword>
<dbReference type="InterPro" id="IPR032675">
    <property type="entry name" value="LRR_dom_sf"/>
</dbReference>
<proteinExistence type="predicted"/>
<dbReference type="SUPFAM" id="SSF52047">
    <property type="entry name" value="RNI-like"/>
    <property type="match status" value="1"/>
</dbReference>
<dbReference type="Gene3D" id="3.80.10.10">
    <property type="entry name" value="Ribonuclease Inhibitor"/>
    <property type="match status" value="1"/>
</dbReference>
<dbReference type="AlphaFoldDB" id="A0AAV5DQN7"/>
<dbReference type="InterPro" id="IPR055411">
    <property type="entry name" value="LRR_FXL15/At3g58940/PEG3-like"/>
</dbReference>
<feature type="domain" description="F-box" evidence="1">
    <location>
        <begin position="5"/>
        <end position="41"/>
    </location>
</feature>
<evidence type="ECO:0000259" key="1">
    <source>
        <dbReference type="PROSITE" id="PS50181"/>
    </source>
</evidence>
<evidence type="ECO:0000313" key="3">
    <source>
        <dbReference type="Proteomes" id="UP001054889"/>
    </source>
</evidence>
<dbReference type="PANTHER" id="PTHR32141:SF78">
    <property type="entry name" value="F-BOX DOMAIN-CONTAINING PROTEIN"/>
    <property type="match status" value="1"/>
</dbReference>
<name>A0AAV5DQN7_ELECO</name>
<dbReference type="InterPro" id="IPR053781">
    <property type="entry name" value="F-box_AtFBL13-like"/>
</dbReference>
<dbReference type="Pfam" id="PF24758">
    <property type="entry name" value="LRR_At5g56370"/>
    <property type="match status" value="1"/>
</dbReference>
<gene>
    <name evidence="2" type="primary">ga31126</name>
    <name evidence="2" type="ORF">PR202_ga31126</name>
</gene>